<dbReference type="InParanoid" id="A0A2N3N6C3"/>
<dbReference type="VEuPathDB" id="FungiDB:jhhlp_006588"/>
<dbReference type="PANTHER" id="PTHR39597">
    <property type="entry name" value="UBA DOMAIN-CONTAINING PROTEIN RUP1"/>
    <property type="match status" value="1"/>
</dbReference>
<accession>A0A2N3N6C3</accession>
<comment type="caution">
    <text evidence="3">The sequence shown here is derived from an EMBL/GenBank/DDBJ whole genome shotgun (WGS) entry which is preliminary data.</text>
</comment>
<feature type="coiled-coil region" evidence="1">
    <location>
        <begin position="541"/>
        <end position="578"/>
    </location>
</feature>
<dbReference type="PROSITE" id="PS50330">
    <property type="entry name" value="UIM"/>
    <property type="match status" value="1"/>
</dbReference>
<dbReference type="PANTHER" id="PTHR39597:SF1">
    <property type="entry name" value="UBA DOMAIN-CONTAINING PROTEIN RUP1"/>
    <property type="match status" value="1"/>
</dbReference>
<keyword evidence="4" id="KW-1185">Reference proteome</keyword>
<feature type="region of interest" description="Disordered" evidence="2">
    <location>
        <begin position="763"/>
        <end position="868"/>
    </location>
</feature>
<proteinExistence type="predicted"/>
<feature type="compositionally biased region" description="Polar residues" evidence="2">
    <location>
        <begin position="859"/>
        <end position="868"/>
    </location>
</feature>
<dbReference type="InterPro" id="IPR055335">
    <property type="entry name" value="Ucp6/RUP1"/>
</dbReference>
<evidence type="ECO:0000313" key="4">
    <source>
        <dbReference type="Proteomes" id="UP000233524"/>
    </source>
</evidence>
<dbReference type="OrthoDB" id="4489171at2759"/>
<evidence type="ECO:0008006" key="5">
    <source>
        <dbReference type="Google" id="ProtNLM"/>
    </source>
</evidence>
<dbReference type="GO" id="GO:0005634">
    <property type="term" value="C:nucleus"/>
    <property type="evidence" value="ECO:0007669"/>
    <property type="project" value="TreeGrafter"/>
</dbReference>
<keyword evidence="1" id="KW-0175">Coiled coil</keyword>
<dbReference type="GO" id="GO:0005829">
    <property type="term" value="C:cytosol"/>
    <property type="evidence" value="ECO:0007669"/>
    <property type="project" value="TreeGrafter"/>
</dbReference>
<evidence type="ECO:0000256" key="1">
    <source>
        <dbReference type="SAM" id="Coils"/>
    </source>
</evidence>
<evidence type="ECO:0000256" key="2">
    <source>
        <dbReference type="SAM" id="MobiDB-lite"/>
    </source>
</evidence>
<organism evidence="3 4">
    <name type="scientific">Lomentospora prolificans</name>
    <dbReference type="NCBI Taxonomy" id="41688"/>
    <lineage>
        <taxon>Eukaryota</taxon>
        <taxon>Fungi</taxon>
        <taxon>Dikarya</taxon>
        <taxon>Ascomycota</taxon>
        <taxon>Pezizomycotina</taxon>
        <taxon>Sordariomycetes</taxon>
        <taxon>Hypocreomycetidae</taxon>
        <taxon>Microascales</taxon>
        <taxon>Microascaceae</taxon>
        <taxon>Lomentospora</taxon>
    </lineage>
</organism>
<dbReference type="InterPro" id="IPR003903">
    <property type="entry name" value="UIM_dom"/>
</dbReference>
<reference evidence="3 4" key="1">
    <citation type="journal article" date="2017" name="G3 (Bethesda)">
        <title>First Draft Genome Sequence of the Pathogenic Fungus Lomentospora prolificans (Formerly Scedosporium prolificans).</title>
        <authorList>
            <person name="Luo R."/>
            <person name="Zimin A."/>
            <person name="Workman R."/>
            <person name="Fan Y."/>
            <person name="Pertea G."/>
            <person name="Grossman N."/>
            <person name="Wear M.P."/>
            <person name="Jia B."/>
            <person name="Miller H."/>
            <person name="Casadevall A."/>
            <person name="Timp W."/>
            <person name="Zhang S.X."/>
            <person name="Salzberg S.L."/>
        </authorList>
    </citation>
    <scope>NUCLEOTIDE SEQUENCE [LARGE SCALE GENOMIC DNA]</scope>
    <source>
        <strain evidence="3 4">JHH-5317</strain>
    </source>
</reference>
<sequence>MSREPTDADIRSFLEFAGLSEDDRPLATRALRQPNADVSQLVMEFYDDEVAFRKKHSWDETVFTANRDGSDAPMSFHIESAPEHGSPQILQGVVPGQETPYYGAAPSRPPTPTKRRSPLGRAIDLTVADLPGPSTADEEDEDLKRALMESATEAGLDAPPQVSGVMGDYERPLFGPATRNQYDEDQWALVRQENASRNTPSLNVYPSSRKRDANTPVLLLNDSNNMDHRIGSILTILNEVPLARNTLLQIGSPATSYGHNSEWWTGKPILPPHVLAALQESGGNADAPEHAVALDHELHRLFGFLDSSERSYGSTRVLAEMFQGTWDYEESLFRALFDRYGLDNLEPFVHEACIFDIGPALSVAKEEDCEHNTVGFLKFGLTEETHKHVKSLYDVWDYELWRPALVDYLYTPLEKIHMSLFSTARDIIIVTVTDPFQSSKFSIPEVFYPERYIWQRRKEAIGLQYMRRRIRQKREKIERRGCPPGQPSLEEQMKRWEAEAKRTEILMDYLEISARFRVFKESGFDHKLYPRGAEDAPCTFSEEQEGERQRLLKVRKRAERETERLKKELEQIVTLKQKCIDAEAFIAYPLTNPDQEGASQMISKRYTLRGIGTAKDIVYVCRRAEPTLIDISDSPLPQDQWWRLEYNASHQTPVKAERVDFETVHKLMWDESNSLTLVYASDDAMNTPRIALPEGLQRFIKADNRSFQKEIEQEEAAAANSDLPMETLESFDLQPRPRSGSVDSMATNRASLGSMDSYEGYFDKDSYMPPSGMDVDLGSNPNRSLEERGEGIHSSGVESPILGHGERPFSPSLIRNGDGASPLPPPAQSSDDDEPTGMQEMKEVSTKPIFVADQKQNQERGSQLPDQN</sequence>
<protein>
    <recommendedName>
        <fullName evidence="5">Ubiquitin interaction domain-containing protein</fullName>
    </recommendedName>
</protein>
<name>A0A2N3N6C3_9PEZI</name>
<gene>
    <name evidence="3" type="ORF">jhhlp_006588</name>
</gene>
<dbReference type="AlphaFoldDB" id="A0A2N3N6C3"/>
<dbReference type="EMBL" id="NLAX01000701">
    <property type="protein sequence ID" value="PKS07976.1"/>
    <property type="molecule type" value="Genomic_DNA"/>
</dbReference>
<dbReference type="Proteomes" id="UP000233524">
    <property type="component" value="Unassembled WGS sequence"/>
</dbReference>
<evidence type="ECO:0000313" key="3">
    <source>
        <dbReference type="EMBL" id="PKS07976.1"/>
    </source>
</evidence>
<dbReference type="GO" id="GO:0016579">
    <property type="term" value="P:protein deubiquitination"/>
    <property type="evidence" value="ECO:0007669"/>
    <property type="project" value="TreeGrafter"/>
</dbReference>